<dbReference type="InterPro" id="IPR001296">
    <property type="entry name" value="Glyco_trans_1"/>
</dbReference>
<evidence type="ECO:0000259" key="2">
    <source>
        <dbReference type="Pfam" id="PF13579"/>
    </source>
</evidence>
<comment type="caution">
    <text evidence="3">The sequence shown here is derived from an EMBL/GenBank/DDBJ whole genome shotgun (WGS) entry which is preliminary data.</text>
</comment>
<dbReference type="PANTHER" id="PTHR12526:SF622">
    <property type="entry name" value="GLYCOSYLTRANSFERASE (GROUP I)"/>
    <property type="match status" value="1"/>
</dbReference>
<reference evidence="3" key="1">
    <citation type="journal article" date="2020" name="mSystems">
        <title>Genome- and Community-Level Interaction Insights into Carbon Utilization and Element Cycling Functions of Hydrothermarchaeota in Hydrothermal Sediment.</title>
        <authorList>
            <person name="Zhou Z."/>
            <person name="Liu Y."/>
            <person name="Xu W."/>
            <person name="Pan J."/>
            <person name="Luo Z.H."/>
            <person name="Li M."/>
        </authorList>
    </citation>
    <scope>NUCLEOTIDE SEQUENCE [LARGE SCALE GENOMIC DNA]</scope>
    <source>
        <strain evidence="3">SpSt-374</strain>
    </source>
</reference>
<protein>
    <submittedName>
        <fullName evidence="3">Glycosyltransferase WbuB</fullName>
    </submittedName>
</protein>
<name>A0A7C3ZU85_9CYAN</name>
<dbReference type="AlphaFoldDB" id="A0A7C3ZU85"/>
<dbReference type="SUPFAM" id="SSF53756">
    <property type="entry name" value="UDP-Glycosyltransferase/glycogen phosphorylase"/>
    <property type="match status" value="1"/>
</dbReference>
<sequence length="426" mass="47675">MNILILNQYGLPRGSAGITRHGDLGSVLVKRGHQVTVIASGFDYLTRNIERTGSQSMVKENYDGVDFIWLKTTTYTANDTRRIRSMVDYSVKAAFACLRLTTKKPDIVVGSSPHPLTGLTSFFLANYYKVPFVLEIRDLWPSILADLGVIKEGGFAYKGLVILEKFLYKNATKIITIPPLAKQRIQELGINPDQATNIPNGIFIDKTKEGKNTEKIPESIQNILDNEKDKKIILYAGAHGVANDLYNVINAADYLRQNKLNLYSKISFIFIGGGQERDKLIQSTKNKQHNNIYFIPPVDKSVIKLVLSHADILLVHVAQANVFKYGLSPNKLYDYLEAGKPILFSSANNFEIINQIEAGLTFAPGKPEELAKAIETMLNIPDQEIMDMGERGKSYVRSHHDWNTLAANFEKVLLEAINPTKTESLK</sequence>
<dbReference type="PANTHER" id="PTHR12526">
    <property type="entry name" value="GLYCOSYLTRANSFERASE"/>
    <property type="match status" value="1"/>
</dbReference>
<evidence type="ECO:0000259" key="1">
    <source>
        <dbReference type="Pfam" id="PF00534"/>
    </source>
</evidence>
<keyword evidence="3" id="KW-0808">Transferase</keyword>
<dbReference type="Pfam" id="PF13579">
    <property type="entry name" value="Glyco_trans_4_4"/>
    <property type="match status" value="1"/>
</dbReference>
<gene>
    <name evidence="3" type="ORF">ENR15_12355</name>
</gene>
<dbReference type="Gene3D" id="3.40.50.2000">
    <property type="entry name" value="Glycogen Phosphorylase B"/>
    <property type="match status" value="2"/>
</dbReference>
<dbReference type="InterPro" id="IPR028098">
    <property type="entry name" value="Glyco_trans_4-like_N"/>
</dbReference>
<dbReference type="EMBL" id="DSPX01000124">
    <property type="protein sequence ID" value="HGG01406.1"/>
    <property type="molecule type" value="Genomic_DNA"/>
</dbReference>
<evidence type="ECO:0000313" key="3">
    <source>
        <dbReference type="EMBL" id="HGG01406.1"/>
    </source>
</evidence>
<proteinExistence type="predicted"/>
<dbReference type="Pfam" id="PF00534">
    <property type="entry name" value="Glycos_transf_1"/>
    <property type="match status" value="1"/>
</dbReference>
<feature type="domain" description="Glycosyltransferase subfamily 4-like N-terminal" evidence="2">
    <location>
        <begin position="22"/>
        <end position="201"/>
    </location>
</feature>
<dbReference type="GO" id="GO:0016757">
    <property type="term" value="F:glycosyltransferase activity"/>
    <property type="evidence" value="ECO:0007669"/>
    <property type="project" value="InterPro"/>
</dbReference>
<dbReference type="CDD" id="cd03794">
    <property type="entry name" value="GT4_WbuB-like"/>
    <property type="match status" value="1"/>
</dbReference>
<accession>A0A7C3ZU85</accession>
<organism evidence="3">
    <name type="scientific">Planktothricoides sp. SpSt-374</name>
    <dbReference type="NCBI Taxonomy" id="2282167"/>
    <lineage>
        <taxon>Bacteria</taxon>
        <taxon>Bacillati</taxon>
        <taxon>Cyanobacteriota</taxon>
        <taxon>Cyanophyceae</taxon>
        <taxon>Oscillatoriophycideae</taxon>
        <taxon>Oscillatoriales</taxon>
        <taxon>Oscillatoriaceae</taxon>
        <taxon>Planktothricoides</taxon>
    </lineage>
</organism>
<feature type="domain" description="Glycosyl transferase family 1" evidence="1">
    <location>
        <begin position="220"/>
        <end position="393"/>
    </location>
</feature>